<comment type="caution">
    <text evidence="1">The sequence shown here is derived from an EMBL/GenBank/DDBJ whole genome shotgun (WGS) entry which is preliminary data.</text>
</comment>
<protein>
    <submittedName>
        <fullName evidence="1">Uncharacterized protein</fullName>
    </submittedName>
</protein>
<name>A0A5C8K773_9BACT</name>
<dbReference type="Proteomes" id="UP000321926">
    <property type="component" value="Unassembled WGS sequence"/>
</dbReference>
<accession>A0A5C8K773</accession>
<evidence type="ECO:0000313" key="2">
    <source>
        <dbReference type="Proteomes" id="UP000321926"/>
    </source>
</evidence>
<organism evidence="1 2">
    <name type="scientific">Pontibacter qinzhouensis</name>
    <dbReference type="NCBI Taxonomy" id="2603253"/>
    <lineage>
        <taxon>Bacteria</taxon>
        <taxon>Pseudomonadati</taxon>
        <taxon>Bacteroidota</taxon>
        <taxon>Cytophagia</taxon>
        <taxon>Cytophagales</taxon>
        <taxon>Hymenobacteraceae</taxon>
        <taxon>Pontibacter</taxon>
    </lineage>
</organism>
<evidence type="ECO:0000313" key="1">
    <source>
        <dbReference type="EMBL" id="TXK44922.1"/>
    </source>
</evidence>
<gene>
    <name evidence="1" type="ORF">FVR03_12880</name>
</gene>
<reference evidence="1 2" key="1">
    <citation type="submission" date="2019-08" db="EMBL/GenBank/DDBJ databases">
        <authorList>
            <person name="Shi S."/>
        </authorList>
    </citation>
    <scope>NUCLEOTIDE SEQUENCE [LARGE SCALE GENOMIC DNA]</scope>
    <source>
        <strain evidence="1 2">GY10130</strain>
    </source>
</reference>
<dbReference type="AlphaFoldDB" id="A0A5C8K773"/>
<dbReference type="OrthoDB" id="880906at2"/>
<proteinExistence type="predicted"/>
<dbReference type="EMBL" id="VRTY01000045">
    <property type="protein sequence ID" value="TXK44922.1"/>
    <property type="molecule type" value="Genomic_DNA"/>
</dbReference>
<dbReference type="RefSeq" id="WP_147922161.1">
    <property type="nucleotide sequence ID" value="NZ_VRTY01000045.1"/>
</dbReference>
<keyword evidence="2" id="KW-1185">Reference proteome</keyword>
<sequence length="145" mass="16696">MEAAALLFNLKDNINKIIGAFNSKLETRTMPYNVSIPLEVDLLAGILRLHGLNFTSATTGAKRLEDFQGWFLQHEQQATEVMHHVLEDKRAYIKTDQGTVLQKEMLIRRLEFFNETAHTLVVMMQQKNLKSPKHHIYPYLTSSVN</sequence>